<name>X0LFQ4_FUSOX</name>
<gene>
    <name evidence="2" type="ORF">FOTG_12082</name>
</gene>
<dbReference type="EMBL" id="JH657958">
    <property type="protein sequence ID" value="EXM19846.1"/>
    <property type="molecule type" value="Genomic_DNA"/>
</dbReference>
<proteinExistence type="predicted"/>
<feature type="compositionally biased region" description="Polar residues" evidence="1">
    <location>
        <begin position="12"/>
        <end position="35"/>
    </location>
</feature>
<sequence>MTKRVTRAHGSMRSQQQDLKSPLNVSSSNMATSPSLAPMGKRRRSTETSRWVRTLQTQVVFSLALPHGRNGRRTMEKRKICLGSVTSRMSSCSLSNGVRIGVRTSNLRRSLLG</sequence>
<organism evidence="2">
    <name type="scientific">Fusarium oxysporum f. sp. vasinfectum 25433</name>
    <dbReference type="NCBI Taxonomy" id="1089449"/>
    <lineage>
        <taxon>Eukaryota</taxon>
        <taxon>Fungi</taxon>
        <taxon>Dikarya</taxon>
        <taxon>Ascomycota</taxon>
        <taxon>Pezizomycotina</taxon>
        <taxon>Sordariomycetes</taxon>
        <taxon>Hypocreomycetidae</taxon>
        <taxon>Hypocreales</taxon>
        <taxon>Nectriaceae</taxon>
        <taxon>Fusarium</taxon>
        <taxon>Fusarium oxysporum species complex</taxon>
    </lineage>
</organism>
<dbReference type="AlphaFoldDB" id="X0LFQ4"/>
<evidence type="ECO:0000256" key="1">
    <source>
        <dbReference type="SAM" id="MobiDB-lite"/>
    </source>
</evidence>
<protein>
    <submittedName>
        <fullName evidence="2">Uncharacterized protein</fullName>
    </submittedName>
</protein>
<feature type="region of interest" description="Disordered" evidence="1">
    <location>
        <begin position="1"/>
        <end position="50"/>
    </location>
</feature>
<dbReference type="Proteomes" id="UP000030701">
    <property type="component" value="Unassembled WGS sequence"/>
</dbReference>
<reference evidence="2" key="1">
    <citation type="submission" date="2011-11" db="EMBL/GenBank/DDBJ databases">
        <title>The Genome Sequence of Fusarium oxysporum Cotton.</title>
        <authorList>
            <consortium name="The Broad Institute Genome Sequencing Platform"/>
            <person name="Ma L.-J."/>
            <person name="Gale L.R."/>
            <person name="Schwartz D.C."/>
            <person name="Zhou S."/>
            <person name="Corby-Kistler H."/>
            <person name="Young S.K."/>
            <person name="Zeng Q."/>
            <person name="Gargeya S."/>
            <person name="Fitzgerald M."/>
            <person name="Haas B."/>
            <person name="Abouelleil A."/>
            <person name="Alvarado L."/>
            <person name="Arachchi H.M."/>
            <person name="Berlin A."/>
            <person name="Brown A."/>
            <person name="Chapman S.B."/>
            <person name="Chen Z."/>
            <person name="Dunbar C."/>
            <person name="Freedman E."/>
            <person name="Gearin G."/>
            <person name="Goldberg J."/>
            <person name="Griggs A."/>
            <person name="Gujja S."/>
            <person name="Heiman D."/>
            <person name="Howarth C."/>
            <person name="Larson L."/>
            <person name="Lui A."/>
            <person name="MacDonald P.J.P."/>
            <person name="Montmayeur A."/>
            <person name="Murphy C."/>
            <person name="Neiman D."/>
            <person name="Pearson M."/>
            <person name="Priest M."/>
            <person name="Roberts A."/>
            <person name="Saif S."/>
            <person name="Shea T."/>
            <person name="Shenoy N."/>
            <person name="Sisk P."/>
            <person name="Stolte C."/>
            <person name="Sykes S."/>
            <person name="Wortman J."/>
            <person name="Nusbaum C."/>
            <person name="Birren B."/>
        </authorList>
    </citation>
    <scope>NUCLEOTIDE SEQUENCE [LARGE SCALE GENOMIC DNA]</scope>
    <source>
        <strain evidence="2">25433</strain>
    </source>
</reference>
<dbReference type="HOGENOM" id="CLU_2133622_0_0_1"/>
<evidence type="ECO:0000313" key="2">
    <source>
        <dbReference type="EMBL" id="EXM19846.1"/>
    </source>
</evidence>
<accession>X0LFQ4</accession>
<reference evidence="2" key="2">
    <citation type="submission" date="2012-05" db="EMBL/GenBank/DDBJ databases">
        <title>The Genome Annotation of Fusarium oxysporum Cotton.</title>
        <authorList>
            <consortium name="The Broad Institute Genomics Platform"/>
            <person name="Ma L.-J."/>
            <person name="Corby-Kistler H."/>
            <person name="Broz K."/>
            <person name="Gale L.R."/>
            <person name="Jonkers W."/>
            <person name="O'Donnell K."/>
            <person name="Ploetz R."/>
            <person name="Steinberg C."/>
            <person name="Schwartz D.C."/>
            <person name="VanEtten H."/>
            <person name="Zhou S."/>
            <person name="Young S.K."/>
            <person name="Zeng Q."/>
            <person name="Gargeya S."/>
            <person name="Fitzgerald M."/>
            <person name="Abouelleil A."/>
            <person name="Alvarado L."/>
            <person name="Chapman S.B."/>
            <person name="Gainer-Dewar J."/>
            <person name="Goldberg J."/>
            <person name="Griggs A."/>
            <person name="Gujja S."/>
            <person name="Hansen M."/>
            <person name="Howarth C."/>
            <person name="Imamovic A."/>
            <person name="Ireland A."/>
            <person name="Larimer J."/>
            <person name="McCowan C."/>
            <person name="Murphy C."/>
            <person name="Pearson M."/>
            <person name="Poon T.W."/>
            <person name="Priest M."/>
            <person name="Roberts A."/>
            <person name="Saif S."/>
            <person name="Shea T."/>
            <person name="Sykes S."/>
            <person name="Wortman J."/>
            <person name="Nusbaum C."/>
            <person name="Birren B."/>
        </authorList>
    </citation>
    <scope>NUCLEOTIDE SEQUENCE</scope>
    <source>
        <strain evidence="2">25433</strain>
    </source>
</reference>